<protein>
    <submittedName>
        <fullName evidence="2">Interferon-induced very large GTPase 1</fullName>
    </submittedName>
</protein>
<evidence type="ECO:0000259" key="1">
    <source>
        <dbReference type="PROSITE" id="PS51717"/>
    </source>
</evidence>
<dbReference type="Gene3D" id="3.40.50.300">
    <property type="entry name" value="P-loop containing nucleotide triphosphate hydrolases"/>
    <property type="match status" value="1"/>
</dbReference>
<dbReference type="AlphaFoldDB" id="A0A8S3RHX1"/>
<dbReference type="GO" id="GO:0005525">
    <property type="term" value="F:GTP binding"/>
    <property type="evidence" value="ECO:0007669"/>
    <property type="project" value="InterPro"/>
</dbReference>
<proteinExistence type="predicted"/>
<dbReference type="EMBL" id="CAJPWZ010001055">
    <property type="protein sequence ID" value="CAG2206571.1"/>
    <property type="molecule type" value="Genomic_DNA"/>
</dbReference>
<dbReference type="PANTHER" id="PTHR22796:SF6">
    <property type="entry name" value="INTERFERON-INDUCED VERY LARGE GTPASE 1-RELATED"/>
    <property type="match status" value="1"/>
</dbReference>
<name>A0A8S3RHX1_MYTED</name>
<dbReference type="PANTHER" id="PTHR22796">
    <property type="entry name" value="URG4-RELATED"/>
    <property type="match status" value="1"/>
</dbReference>
<feature type="domain" description="VLIG-type G" evidence="1">
    <location>
        <begin position="188"/>
        <end position="432"/>
    </location>
</feature>
<organism evidence="2 3">
    <name type="scientific">Mytilus edulis</name>
    <name type="common">Blue mussel</name>
    <dbReference type="NCBI Taxonomy" id="6550"/>
    <lineage>
        <taxon>Eukaryota</taxon>
        <taxon>Metazoa</taxon>
        <taxon>Spiralia</taxon>
        <taxon>Lophotrochozoa</taxon>
        <taxon>Mollusca</taxon>
        <taxon>Bivalvia</taxon>
        <taxon>Autobranchia</taxon>
        <taxon>Pteriomorphia</taxon>
        <taxon>Mytilida</taxon>
        <taxon>Mytiloidea</taxon>
        <taxon>Mytilidae</taxon>
        <taxon>Mytilinae</taxon>
        <taxon>Mytilus</taxon>
    </lineage>
</organism>
<dbReference type="OrthoDB" id="10070673at2759"/>
<sequence>MVYELLEQTEETIPTEQTKLTEHLAGAVSQVEHDDFLLSLFEEDKNCSRLNPMDLMVVLFNYDRSRLVLPKYLAEYQQDWQALRAVKNEKQDVTENVRRKLNKSEFELAEASFGLEHLVRELGQMYETMNEHKLEPQRNFNVETNLATIGAKMLLSGQPFELMDGDAANVPLTWVKAVLTELKHLIGDKKLLALSVLGVQSSGKSTLLNTMFGLQFVVSAGRCTRGVFMQLVKVEKSSVPVDYIVVIDAEGLRAPELAHQKYSHDNELATFVIGLGDITIINIKGENTAEVKDVLQIAVHAFLRLKLANSRLNLKQSCIFVHQNVPASDANDKMMQGRQKFLETLDQMTQEAADQENIGDIHSFSQVIDFDCNKDVWYLSDLWNGDPPMAPINPGYCRRVEDIGSTILHEIALGRETYLTITDTMARIEDLWRGILKDDFVYSFRNSIEMKAYNDMEQKYQELS</sequence>
<dbReference type="SUPFAM" id="SSF52540">
    <property type="entry name" value="P-loop containing nucleoside triphosphate hydrolases"/>
    <property type="match status" value="1"/>
</dbReference>
<dbReference type="PROSITE" id="PS51717">
    <property type="entry name" value="G_VLIG"/>
    <property type="match status" value="1"/>
</dbReference>
<dbReference type="InterPro" id="IPR030383">
    <property type="entry name" value="G_VLIG_dom"/>
</dbReference>
<reference evidence="2" key="1">
    <citation type="submission" date="2021-03" db="EMBL/GenBank/DDBJ databases">
        <authorList>
            <person name="Bekaert M."/>
        </authorList>
    </citation>
    <scope>NUCLEOTIDE SEQUENCE</scope>
</reference>
<evidence type="ECO:0000313" key="2">
    <source>
        <dbReference type="EMBL" id="CAG2206571.1"/>
    </source>
</evidence>
<evidence type="ECO:0000313" key="3">
    <source>
        <dbReference type="Proteomes" id="UP000683360"/>
    </source>
</evidence>
<accession>A0A8S3RHX1</accession>
<dbReference type="Proteomes" id="UP000683360">
    <property type="component" value="Unassembled WGS sequence"/>
</dbReference>
<keyword evidence="3" id="KW-1185">Reference proteome</keyword>
<dbReference type="Pfam" id="PF25683">
    <property type="entry name" value="URGCP_GTPase"/>
    <property type="match status" value="1"/>
</dbReference>
<comment type="caution">
    <text evidence="2">The sequence shown here is derived from an EMBL/GenBank/DDBJ whole genome shotgun (WGS) entry which is preliminary data.</text>
</comment>
<gene>
    <name evidence="2" type="ORF">MEDL_20930</name>
</gene>
<dbReference type="InterPro" id="IPR027417">
    <property type="entry name" value="P-loop_NTPase"/>
</dbReference>